<protein>
    <submittedName>
        <fullName evidence="1">Uncharacterized protein</fullName>
    </submittedName>
</protein>
<gene>
    <name evidence="1" type="ORF">CEXT_619701</name>
</gene>
<proteinExistence type="predicted"/>
<sequence>MDSAIYLERCMEGSGAGGILENHLSVRSWERYDLSSERDLPHLVKNEEVVGSPVLQHQIRGVYGVCPVACY</sequence>
<accession>A0AAV4M2I4</accession>
<keyword evidence="2" id="KW-1185">Reference proteome</keyword>
<dbReference type="Proteomes" id="UP001054945">
    <property type="component" value="Unassembled WGS sequence"/>
</dbReference>
<dbReference type="EMBL" id="BPLR01019326">
    <property type="protein sequence ID" value="GIX66583.1"/>
    <property type="molecule type" value="Genomic_DNA"/>
</dbReference>
<comment type="caution">
    <text evidence="1">The sequence shown here is derived from an EMBL/GenBank/DDBJ whole genome shotgun (WGS) entry which is preliminary data.</text>
</comment>
<name>A0AAV4M2I4_CAEEX</name>
<organism evidence="1 2">
    <name type="scientific">Caerostris extrusa</name>
    <name type="common">Bark spider</name>
    <name type="synonym">Caerostris bankana</name>
    <dbReference type="NCBI Taxonomy" id="172846"/>
    <lineage>
        <taxon>Eukaryota</taxon>
        <taxon>Metazoa</taxon>
        <taxon>Ecdysozoa</taxon>
        <taxon>Arthropoda</taxon>
        <taxon>Chelicerata</taxon>
        <taxon>Arachnida</taxon>
        <taxon>Araneae</taxon>
        <taxon>Araneomorphae</taxon>
        <taxon>Entelegynae</taxon>
        <taxon>Araneoidea</taxon>
        <taxon>Araneidae</taxon>
        <taxon>Caerostris</taxon>
    </lineage>
</organism>
<evidence type="ECO:0000313" key="2">
    <source>
        <dbReference type="Proteomes" id="UP001054945"/>
    </source>
</evidence>
<evidence type="ECO:0000313" key="1">
    <source>
        <dbReference type="EMBL" id="GIX66583.1"/>
    </source>
</evidence>
<reference evidence="1 2" key="1">
    <citation type="submission" date="2021-06" db="EMBL/GenBank/DDBJ databases">
        <title>Caerostris extrusa draft genome.</title>
        <authorList>
            <person name="Kono N."/>
            <person name="Arakawa K."/>
        </authorList>
    </citation>
    <scope>NUCLEOTIDE SEQUENCE [LARGE SCALE GENOMIC DNA]</scope>
</reference>
<dbReference type="AlphaFoldDB" id="A0AAV4M2I4"/>